<name>A0ABW6GGE6_9ACTN</name>
<dbReference type="RefSeq" id="WP_380322412.1">
    <property type="nucleotide sequence ID" value="NZ_JBHYPW010000017.1"/>
</dbReference>
<dbReference type="Proteomes" id="UP001599542">
    <property type="component" value="Unassembled WGS sequence"/>
</dbReference>
<gene>
    <name evidence="2" type="ORF">ACFW6T_07440</name>
</gene>
<organism evidence="2 3">
    <name type="scientific">Kitasatospora phosalacinea</name>
    <dbReference type="NCBI Taxonomy" id="2065"/>
    <lineage>
        <taxon>Bacteria</taxon>
        <taxon>Bacillati</taxon>
        <taxon>Actinomycetota</taxon>
        <taxon>Actinomycetes</taxon>
        <taxon>Kitasatosporales</taxon>
        <taxon>Streptomycetaceae</taxon>
        <taxon>Kitasatospora</taxon>
    </lineage>
</organism>
<dbReference type="Pfam" id="PF14019">
    <property type="entry name" value="DUF4235"/>
    <property type="match status" value="1"/>
</dbReference>
<dbReference type="InterPro" id="IPR025329">
    <property type="entry name" value="DUF4235"/>
</dbReference>
<evidence type="ECO:0000313" key="2">
    <source>
        <dbReference type="EMBL" id="MFE1351810.1"/>
    </source>
</evidence>
<keyword evidence="1" id="KW-0472">Membrane</keyword>
<sequence>MKAVAVLYKPVGLALGLVGGMLAGVVFRQAWKAIGHEDDAPDATDEDRTWREVLLAAALQGAIFGLVRAAVGRGGAAATRRLTGTWPD</sequence>
<comment type="caution">
    <text evidence="2">The sequence shown here is derived from an EMBL/GenBank/DDBJ whole genome shotgun (WGS) entry which is preliminary data.</text>
</comment>
<evidence type="ECO:0000313" key="3">
    <source>
        <dbReference type="Proteomes" id="UP001599542"/>
    </source>
</evidence>
<protein>
    <submittedName>
        <fullName evidence="2">DUF4235 domain-containing protein</fullName>
    </submittedName>
</protein>
<feature type="transmembrane region" description="Helical" evidence="1">
    <location>
        <begin position="53"/>
        <end position="71"/>
    </location>
</feature>
<evidence type="ECO:0000256" key="1">
    <source>
        <dbReference type="SAM" id="Phobius"/>
    </source>
</evidence>
<keyword evidence="3" id="KW-1185">Reference proteome</keyword>
<proteinExistence type="predicted"/>
<keyword evidence="1" id="KW-1133">Transmembrane helix</keyword>
<accession>A0ABW6GGE6</accession>
<keyword evidence="1" id="KW-0812">Transmembrane</keyword>
<reference evidence="2 3" key="1">
    <citation type="submission" date="2024-09" db="EMBL/GenBank/DDBJ databases">
        <title>The Natural Products Discovery Center: Release of the First 8490 Sequenced Strains for Exploring Actinobacteria Biosynthetic Diversity.</title>
        <authorList>
            <person name="Kalkreuter E."/>
            <person name="Kautsar S.A."/>
            <person name="Yang D."/>
            <person name="Bader C.D."/>
            <person name="Teijaro C.N."/>
            <person name="Fluegel L."/>
            <person name="Davis C.M."/>
            <person name="Simpson J.R."/>
            <person name="Lauterbach L."/>
            <person name="Steele A.D."/>
            <person name="Gui C."/>
            <person name="Meng S."/>
            <person name="Li G."/>
            <person name="Viehrig K."/>
            <person name="Ye F."/>
            <person name="Su P."/>
            <person name="Kiefer A.F."/>
            <person name="Nichols A."/>
            <person name="Cepeda A.J."/>
            <person name="Yan W."/>
            <person name="Fan B."/>
            <person name="Jiang Y."/>
            <person name="Adhikari A."/>
            <person name="Zheng C.-J."/>
            <person name="Schuster L."/>
            <person name="Cowan T.M."/>
            <person name="Smanski M.J."/>
            <person name="Chevrette M.G."/>
            <person name="De Carvalho L.P.S."/>
            <person name="Shen B."/>
        </authorList>
    </citation>
    <scope>NUCLEOTIDE SEQUENCE [LARGE SCALE GENOMIC DNA]</scope>
    <source>
        <strain evidence="2 3">NPDC058753</strain>
    </source>
</reference>
<feature type="transmembrane region" description="Helical" evidence="1">
    <location>
        <begin position="12"/>
        <end position="31"/>
    </location>
</feature>
<dbReference type="EMBL" id="JBHYPX010000010">
    <property type="protein sequence ID" value="MFE1351810.1"/>
    <property type="molecule type" value="Genomic_DNA"/>
</dbReference>